<keyword evidence="1" id="KW-0812">Transmembrane</keyword>
<feature type="transmembrane region" description="Helical" evidence="1">
    <location>
        <begin position="31"/>
        <end position="53"/>
    </location>
</feature>
<name>A0ABV4JMZ5_9BACT</name>
<keyword evidence="2" id="KW-0732">Signal</keyword>
<gene>
    <name evidence="3" type="ORF">AB2Z07_00975</name>
</gene>
<evidence type="ECO:0000256" key="1">
    <source>
        <dbReference type="SAM" id="Phobius"/>
    </source>
</evidence>
<dbReference type="Proteomes" id="UP001568358">
    <property type="component" value="Unassembled WGS sequence"/>
</dbReference>
<feature type="chain" id="PRO_5046515178" evidence="2">
    <location>
        <begin position="21"/>
        <end position="165"/>
    </location>
</feature>
<sequence>MASVMLGSAAVAATATTTGAAATTGLIGTAGAFSAMQALGTLGLLAGLGGTAASMASQNDMANSQAEYVEKVGAYNAASTKDQYRKLMSSQKASYGASGVQLDDGGTPSDVLAETMVDMEMDALSTYYGGQAKGTAFKNQARANNTASMFQGLAQAGSGAYSLLR</sequence>
<evidence type="ECO:0000313" key="4">
    <source>
        <dbReference type="Proteomes" id="UP001568358"/>
    </source>
</evidence>
<accession>A0ABV4JMZ5</accession>
<dbReference type="EMBL" id="JBFSOO010000001">
    <property type="protein sequence ID" value="MEZ6852114.1"/>
    <property type="molecule type" value="Genomic_DNA"/>
</dbReference>
<keyword evidence="1" id="KW-1133">Transmembrane helix</keyword>
<reference evidence="3 4" key="1">
    <citation type="submission" date="2024-07" db="EMBL/GenBank/DDBJ databases">
        <title>Active virus-host system and metabolic interactions in a Lokiarchaeon culture.</title>
        <authorList>
            <person name="Ponce Toledo R.I."/>
            <person name="Rodrigues Oliveira T."/>
            <person name="Schleper C."/>
        </authorList>
    </citation>
    <scope>NUCLEOTIDE SEQUENCE [LARGE SCALE GENOMIC DNA]</scope>
    <source>
        <strain evidence="3 4">B35</strain>
    </source>
</reference>
<proteinExistence type="predicted"/>
<feature type="signal peptide" evidence="2">
    <location>
        <begin position="1"/>
        <end position="20"/>
    </location>
</feature>
<protein>
    <submittedName>
        <fullName evidence="3">Uncharacterized protein</fullName>
    </submittedName>
</protein>
<evidence type="ECO:0000256" key="2">
    <source>
        <dbReference type="SAM" id="SignalP"/>
    </source>
</evidence>
<organism evidence="3 4">
    <name type="scientific">Halodesulfovibrio aestuarii</name>
    <dbReference type="NCBI Taxonomy" id="126333"/>
    <lineage>
        <taxon>Bacteria</taxon>
        <taxon>Pseudomonadati</taxon>
        <taxon>Thermodesulfobacteriota</taxon>
        <taxon>Desulfovibrionia</taxon>
        <taxon>Desulfovibrionales</taxon>
        <taxon>Desulfovibrionaceae</taxon>
        <taxon>Halodesulfovibrio</taxon>
    </lineage>
</organism>
<keyword evidence="4" id="KW-1185">Reference proteome</keyword>
<dbReference type="RefSeq" id="WP_371149787.1">
    <property type="nucleotide sequence ID" value="NZ_JBFSOO010000001.1"/>
</dbReference>
<evidence type="ECO:0000313" key="3">
    <source>
        <dbReference type="EMBL" id="MEZ6852114.1"/>
    </source>
</evidence>
<comment type="caution">
    <text evidence="3">The sequence shown here is derived from an EMBL/GenBank/DDBJ whole genome shotgun (WGS) entry which is preliminary data.</text>
</comment>
<keyword evidence="1" id="KW-0472">Membrane</keyword>